<gene>
    <name evidence="2" type="ORF">ACFO0S_08015</name>
</gene>
<reference evidence="3" key="1">
    <citation type="journal article" date="2019" name="Int. J. Syst. Evol. Microbiol.">
        <title>The Global Catalogue of Microorganisms (GCM) 10K type strain sequencing project: providing services to taxonomists for standard genome sequencing and annotation.</title>
        <authorList>
            <consortium name="The Broad Institute Genomics Platform"/>
            <consortium name="The Broad Institute Genome Sequencing Center for Infectious Disease"/>
            <person name="Wu L."/>
            <person name="Ma J."/>
        </authorList>
    </citation>
    <scope>NUCLEOTIDE SEQUENCE [LARGE SCALE GENOMIC DNA]</scope>
    <source>
        <strain evidence="3">CCUG 50353</strain>
    </source>
</reference>
<name>A0ABV8UUX4_9BACL</name>
<evidence type="ECO:0000313" key="3">
    <source>
        <dbReference type="Proteomes" id="UP001595733"/>
    </source>
</evidence>
<sequence>MKKILMLCMLFLVLFGCTNPFEETVRDSLPGLLEEAVLSPDNEMIHLESVGNRRAVAVLVEPNEMQSTYHVAVIERISPNWKMVEIINVSDVRVNAGVQLDHLGAGIATDTSLEESTYVTLPEEGRYLWYTYR</sequence>
<dbReference type="PROSITE" id="PS51257">
    <property type="entry name" value="PROKAR_LIPOPROTEIN"/>
    <property type="match status" value="1"/>
</dbReference>
<protein>
    <recommendedName>
        <fullName evidence="4">Lipoprotein</fullName>
    </recommendedName>
</protein>
<proteinExistence type="predicted"/>
<keyword evidence="3" id="KW-1185">Reference proteome</keyword>
<keyword evidence="1" id="KW-0732">Signal</keyword>
<dbReference type="RefSeq" id="WP_378141295.1">
    <property type="nucleotide sequence ID" value="NZ_JBHSEF010000021.1"/>
</dbReference>
<dbReference type="EMBL" id="JBHSEF010000021">
    <property type="protein sequence ID" value="MFC4354989.1"/>
    <property type="molecule type" value="Genomic_DNA"/>
</dbReference>
<organism evidence="2 3">
    <name type="scientific">Chryseomicrobium palamuruense</name>
    <dbReference type="NCBI Taxonomy" id="682973"/>
    <lineage>
        <taxon>Bacteria</taxon>
        <taxon>Bacillati</taxon>
        <taxon>Bacillota</taxon>
        <taxon>Bacilli</taxon>
        <taxon>Bacillales</taxon>
        <taxon>Caryophanaceae</taxon>
        <taxon>Chryseomicrobium</taxon>
    </lineage>
</organism>
<dbReference type="Proteomes" id="UP001595733">
    <property type="component" value="Unassembled WGS sequence"/>
</dbReference>
<evidence type="ECO:0000313" key="2">
    <source>
        <dbReference type="EMBL" id="MFC4354989.1"/>
    </source>
</evidence>
<feature type="chain" id="PRO_5047264165" description="Lipoprotein" evidence="1">
    <location>
        <begin position="23"/>
        <end position="133"/>
    </location>
</feature>
<accession>A0ABV8UUX4</accession>
<evidence type="ECO:0000256" key="1">
    <source>
        <dbReference type="SAM" id="SignalP"/>
    </source>
</evidence>
<comment type="caution">
    <text evidence="2">The sequence shown here is derived from an EMBL/GenBank/DDBJ whole genome shotgun (WGS) entry which is preliminary data.</text>
</comment>
<evidence type="ECO:0008006" key="4">
    <source>
        <dbReference type="Google" id="ProtNLM"/>
    </source>
</evidence>
<feature type="signal peptide" evidence="1">
    <location>
        <begin position="1"/>
        <end position="22"/>
    </location>
</feature>